<evidence type="ECO:0000313" key="2">
    <source>
        <dbReference type="EMBL" id="VAV84100.1"/>
    </source>
</evidence>
<reference evidence="2" key="1">
    <citation type="submission" date="2018-06" db="EMBL/GenBank/DDBJ databases">
        <authorList>
            <person name="Zhirakovskaya E."/>
        </authorList>
    </citation>
    <scope>NUCLEOTIDE SEQUENCE</scope>
</reference>
<dbReference type="AlphaFoldDB" id="A0A3B0QRQ2"/>
<dbReference type="Gene3D" id="3.30.160.670">
    <property type="match status" value="1"/>
</dbReference>
<dbReference type="EMBL" id="UOEB01000130">
    <property type="protein sequence ID" value="VAV84100.1"/>
    <property type="molecule type" value="Genomic_DNA"/>
</dbReference>
<dbReference type="Pfam" id="PF13590">
    <property type="entry name" value="DUF4136"/>
    <property type="match status" value="1"/>
</dbReference>
<gene>
    <name evidence="2" type="ORF">MNBD_BACTEROID02-991</name>
</gene>
<organism evidence="2">
    <name type="scientific">hydrothermal vent metagenome</name>
    <dbReference type="NCBI Taxonomy" id="652676"/>
    <lineage>
        <taxon>unclassified sequences</taxon>
        <taxon>metagenomes</taxon>
        <taxon>ecological metagenomes</taxon>
    </lineage>
</organism>
<sequence>MKSIKVLLLLLLVSSCASIRVNYDYDKQTNFNTYKTYNYYSDLETGLSELDTKRLLDIMDANLKAKGFSLSEKPDFFINIQSTEYQNQQRNNVGVGVGGGGGHVGGGLSVGIPIGQPKMNRQITIDFIDENGKGLFWQAVSESGFNPKASPEKREAIFKAIVDKVLSQYPPQQKK</sequence>
<feature type="domain" description="DUF4136" evidence="1">
    <location>
        <begin position="21"/>
        <end position="171"/>
    </location>
</feature>
<dbReference type="InterPro" id="IPR025411">
    <property type="entry name" value="DUF4136"/>
</dbReference>
<dbReference type="PROSITE" id="PS51257">
    <property type="entry name" value="PROKAR_LIPOPROTEIN"/>
    <property type="match status" value="1"/>
</dbReference>
<evidence type="ECO:0000259" key="1">
    <source>
        <dbReference type="Pfam" id="PF13590"/>
    </source>
</evidence>
<proteinExistence type="predicted"/>
<accession>A0A3B0QRQ2</accession>
<protein>
    <recommendedName>
        <fullName evidence="1">DUF4136 domain-containing protein</fullName>
    </recommendedName>
</protein>
<name>A0A3B0QRQ2_9ZZZZ</name>